<dbReference type="EMBL" id="CP146256">
    <property type="protein sequence ID" value="XAH76385.1"/>
    <property type="molecule type" value="Genomic_DNA"/>
</dbReference>
<protein>
    <submittedName>
        <fullName evidence="2">DUF2992 family protein</fullName>
    </submittedName>
</protein>
<proteinExistence type="predicted"/>
<organism evidence="2 3">
    <name type="scientific">Kineothrix sedimenti</name>
    <dbReference type="NCBI Taxonomy" id="3123317"/>
    <lineage>
        <taxon>Bacteria</taxon>
        <taxon>Bacillati</taxon>
        <taxon>Bacillota</taxon>
        <taxon>Clostridia</taxon>
        <taxon>Lachnospirales</taxon>
        <taxon>Lachnospiraceae</taxon>
        <taxon>Kineothrix</taxon>
    </lineage>
</organism>
<keyword evidence="3" id="KW-1185">Reference proteome</keyword>
<feature type="compositionally biased region" description="Polar residues" evidence="1">
    <location>
        <begin position="38"/>
        <end position="48"/>
    </location>
</feature>
<evidence type="ECO:0000256" key="1">
    <source>
        <dbReference type="SAM" id="MobiDB-lite"/>
    </source>
</evidence>
<feature type="compositionally biased region" description="Basic and acidic residues" evidence="1">
    <location>
        <begin position="56"/>
        <end position="72"/>
    </location>
</feature>
<evidence type="ECO:0000313" key="2">
    <source>
        <dbReference type="EMBL" id="XAH76385.1"/>
    </source>
</evidence>
<accession>A0ABZ3F444</accession>
<dbReference type="Pfam" id="PF11208">
    <property type="entry name" value="DUF2992"/>
    <property type="match status" value="1"/>
</dbReference>
<evidence type="ECO:0000313" key="3">
    <source>
        <dbReference type="Proteomes" id="UP001451571"/>
    </source>
</evidence>
<dbReference type="RefSeq" id="WP_342759965.1">
    <property type="nucleotide sequence ID" value="NZ_CP146256.1"/>
</dbReference>
<feature type="region of interest" description="Disordered" evidence="1">
    <location>
        <begin position="36"/>
        <end position="72"/>
    </location>
</feature>
<dbReference type="Proteomes" id="UP001451571">
    <property type="component" value="Chromosome"/>
</dbReference>
<name>A0ABZ3F444_9FIRM</name>
<gene>
    <name evidence="2" type="ORF">V6984_07830</name>
</gene>
<sequence>MENYYKLIFSPGIDSQSKFKDHVNPKRMQREVRKQLENVGTSTKSQQALKLWQEQQKAEKKSTQVKRREEEK</sequence>
<dbReference type="InterPro" id="IPR016787">
    <property type="entry name" value="UCP021328"/>
</dbReference>
<reference evidence="2 3" key="1">
    <citation type="submission" date="2024-02" db="EMBL/GenBank/DDBJ databases">
        <title>Bacterial strain from lacustrine sediment.</title>
        <authorList>
            <person name="Petit C."/>
            <person name="Fadhlaoui K."/>
        </authorList>
    </citation>
    <scope>NUCLEOTIDE SEQUENCE [LARGE SCALE GENOMIC DNA]</scope>
    <source>
        <strain evidence="2 3">IPX-CK</strain>
    </source>
</reference>